<dbReference type="Pfam" id="PF02737">
    <property type="entry name" value="3HCDH_N"/>
    <property type="match status" value="1"/>
</dbReference>
<dbReference type="PANTHER" id="PTHR48075">
    <property type="entry name" value="3-HYDROXYACYL-COA DEHYDROGENASE FAMILY PROTEIN"/>
    <property type="match status" value="1"/>
</dbReference>
<dbReference type="Pfam" id="PF00725">
    <property type="entry name" value="3HCDH"/>
    <property type="match status" value="1"/>
</dbReference>
<dbReference type="RefSeq" id="WP_092335182.1">
    <property type="nucleotide sequence ID" value="NZ_FNCP01000027.1"/>
</dbReference>
<keyword evidence="6" id="KW-0520">NAD</keyword>
<keyword evidence="7" id="KW-0443">Lipid metabolism</keyword>
<dbReference type="Gene3D" id="1.10.1040.50">
    <property type="match status" value="1"/>
</dbReference>
<dbReference type="STRING" id="1121419.SAMN05443529_12728"/>
<evidence type="ECO:0000256" key="6">
    <source>
        <dbReference type="ARBA" id="ARBA00023027"/>
    </source>
</evidence>
<dbReference type="SUPFAM" id="SSF51735">
    <property type="entry name" value="NAD(P)-binding Rossmann-fold domains"/>
    <property type="match status" value="1"/>
</dbReference>
<comment type="pathway">
    <text evidence="1">Lipid metabolism; fatty acid beta-oxidation.</text>
</comment>
<evidence type="ECO:0000256" key="3">
    <source>
        <dbReference type="ARBA" id="ARBA00022832"/>
    </source>
</evidence>
<gene>
    <name evidence="11" type="ORF">SAMN05443529_12728</name>
</gene>
<evidence type="ECO:0000256" key="2">
    <source>
        <dbReference type="ARBA" id="ARBA00009463"/>
    </source>
</evidence>
<dbReference type="Proteomes" id="UP000198656">
    <property type="component" value="Unassembled WGS sequence"/>
</dbReference>
<dbReference type="GO" id="GO:0070403">
    <property type="term" value="F:NAD+ binding"/>
    <property type="evidence" value="ECO:0007669"/>
    <property type="project" value="InterPro"/>
</dbReference>
<evidence type="ECO:0000313" key="12">
    <source>
        <dbReference type="Proteomes" id="UP000198656"/>
    </source>
</evidence>
<dbReference type="Pfam" id="PF00378">
    <property type="entry name" value="ECH_1"/>
    <property type="match status" value="1"/>
</dbReference>
<evidence type="ECO:0000256" key="8">
    <source>
        <dbReference type="ARBA" id="ARBA00049556"/>
    </source>
</evidence>
<accession>A0A1G8I3J6</accession>
<evidence type="ECO:0000256" key="7">
    <source>
        <dbReference type="ARBA" id="ARBA00023098"/>
    </source>
</evidence>
<keyword evidence="4" id="KW-0442">Lipid degradation</keyword>
<evidence type="ECO:0000259" key="9">
    <source>
        <dbReference type="Pfam" id="PF00725"/>
    </source>
</evidence>
<keyword evidence="5" id="KW-0560">Oxidoreductase</keyword>
<dbReference type="OrthoDB" id="9771883at2"/>
<evidence type="ECO:0000256" key="5">
    <source>
        <dbReference type="ARBA" id="ARBA00023002"/>
    </source>
</evidence>
<feature type="domain" description="3-hydroxyacyl-CoA dehydrogenase C-terminal" evidence="9">
    <location>
        <begin position="206"/>
        <end position="303"/>
    </location>
</feature>
<dbReference type="PANTHER" id="PTHR48075:SF7">
    <property type="entry name" value="3-HYDROXYACYL-COA DEHYDROGENASE-RELATED"/>
    <property type="match status" value="1"/>
</dbReference>
<comment type="catalytic activity">
    <reaction evidence="8">
        <text>a (3S)-3-hydroxyacyl-CoA + NAD(+) = a 3-oxoacyl-CoA + NADH + H(+)</text>
        <dbReference type="Rhea" id="RHEA:22432"/>
        <dbReference type="ChEBI" id="CHEBI:15378"/>
        <dbReference type="ChEBI" id="CHEBI:57318"/>
        <dbReference type="ChEBI" id="CHEBI:57540"/>
        <dbReference type="ChEBI" id="CHEBI:57945"/>
        <dbReference type="ChEBI" id="CHEBI:90726"/>
        <dbReference type="EC" id="1.1.1.35"/>
    </reaction>
</comment>
<dbReference type="InterPro" id="IPR008927">
    <property type="entry name" value="6-PGluconate_DH-like_C_sf"/>
</dbReference>
<dbReference type="InterPro" id="IPR029045">
    <property type="entry name" value="ClpP/crotonase-like_dom_sf"/>
</dbReference>
<evidence type="ECO:0000256" key="1">
    <source>
        <dbReference type="ARBA" id="ARBA00005005"/>
    </source>
</evidence>
<evidence type="ECO:0000256" key="4">
    <source>
        <dbReference type="ARBA" id="ARBA00022963"/>
    </source>
</evidence>
<dbReference type="Gene3D" id="3.40.50.720">
    <property type="entry name" value="NAD(P)-binding Rossmann-like Domain"/>
    <property type="match status" value="1"/>
</dbReference>
<dbReference type="SUPFAM" id="SSF52096">
    <property type="entry name" value="ClpP/crotonase"/>
    <property type="match status" value="1"/>
</dbReference>
<evidence type="ECO:0000259" key="10">
    <source>
        <dbReference type="Pfam" id="PF02737"/>
    </source>
</evidence>
<comment type="similarity">
    <text evidence="2">Belongs to the 3-hydroxyacyl-CoA dehydrogenase family.</text>
</comment>
<dbReference type="InterPro" id="IPR036291">
    <property type="entry name" value="NAD(P)-bd_dom_sf"/>
</dbReference>
<dbReference type="Gene3D" id="3.90.226.10">
    <property type="entry name" value="2-enoyl-CoA Hydratase, Chain A, domain 1"/>
    <property type="match status" value="1"/>
</dbReference>
<dbReference type="InterPro" id="IPR006176">
    <property type="entry name" value="3-OHacyl-CoA_DH_NAD-bd"/>
</dbReference>
<sequence length="795" mass="86750">MQIHKVAVLGSGVMGSTIAAHLANAGIPSLLLDIVPSKLSAKDEAAGLTLEDRKVRNSIAEQNKAAMKKMNPAPFLVPEFADRIEVGNLSDDLGRLKEVDWVIEVVVERLDIKIDLFKRVAEHVRPGTIVTSNTSGISLKAMTEGLPESFTRYFLGTHFFNPPRYMKLLEIIPGPNTDPEVLSFMVEYGERVLGKGVVMCKDTPNFIANRIGSFGSPVMIKEMLRMGLTVDEVDALTGPVMGRPKSALFRTIDMVGLDTFIHTANNVAQGVPAEKADFVLPEFIHKMLANGWLGDKTKQGFYKKSKGPKGKVVEVIDPHTMTYVPQKKVQFDSLDQAKAAKGLPNKLRTLVSGNDAGSEFAWNILKPSLIYAAKLAKEIAEDITGIDEAMRWGYNWEMGPFELWDALGVKATADRIVSEGGTLPAIVEELLAKGLDSFYQETETGEKAFFDAGEYHKKTISPYSFSLKQAHKAGKKILGNAGASLVDLGDGVACLEFHSPNNAINEDVVNMINESLAEVEKNYQGMVISNQGKNFCVGANLVLLGQEAEKGNWAVLDQGVRDLQNATMALKYSKKPVVAAPFGMTLGGGAEICLHTTAIQASSELYMGLVEVGVGLIPAGGGTKEMAVRAMEGILPGVQVAPDFLFAKRFEMIATAAVSTSAEKARQLGFLRASDRYSMNPEHIILDAKARVIDLARNFRPYLPTKYKTAGSGVRATLEMAMYGMRQGNFISDYDQYLSNKLAYAITGGNLPAGTLVEEQYLLDLEREVFMSLLGEPKTQDRIRHMLTKGKPLRN</sequence>
<dbReference type="AlphaFoldDB" id="A0A1G8I3J6"/>
<reference evidence="12" key="1">
    <citation type="submission" date="2016-10" db="EMBL/GenBank/DDBJ databases">
        <authorList>
            <person name="Varghese N."/>
            <person name="Submissions S."/>
        </authorList>
    </citation>
    <scope>NUCLEOTIDE SEQUENCE [LARGE SCALE GENOMIC DNA]</scope>
    <source>
        <strain evidence="12">DSM 8344</strain>
    </source>
</reference>
<proteinExistence type="inferred from homology"/>
<dbReference type="EMBL" id="FNCP01000027">
    <property type="protein sequence ID" value="SDI13321.1"/>
    <property type="molecule type" value="Genomic_DNA"/>
</dbReference>
<dbReference type="InterPro" id="IPR006108">
    <property type="entry name" value="3HC_DH_C"/>
</dbReference>
<dbReference type="UniPathway" id="UPA00659"/>
<evidence type="ECO:0000313" key="11">
    <source>
        <dbReference type="EMBL" id="SDI13321.1"/>
    </source>
</evidence>
<dbReference type="CDD" id="cd06558">
    <property type="entry name" value="crotonase-like"/>
    <property type="match status" value="1"/>
</dbReference>
<dbReference type="GO" id="GO:0003857">
    <property type="term" value="F:(3S)-3-hydroxyacyl-CoA dehydrogenase (NAD+) activity"/>
    <property type="evidence" value="ECO:0007669"/>
    <property type="project" value="UniProtKB-EC"/>
</dbReference>
<feature type="domain" description="3-hydroxyacyl-CoA dehydrogenase NAD binding" evidence="10">
    <location>
        <begin position="5"/>
        <end position="203"/>
    </location>
</feature>
<dbReference type="SUPFAM" id="SSF48179">
    <property type="entry name" value="6-phosphogluconate dehydrogenase C-terminal domain-like"/>
    <property type="match status" value="2"/>
</dbReference>
<keyword evidence="3" id="KW-0276">Fatty acid metabolism</keyword>
<protein>
    <submittedName>
        <fullName evidence="11">3-hydroxyacyl-CoA dehydrogenase</fullName>
    </submittedName>
</protein>
<dbReference type="GO" id="GO:0006635">
    <property type="term" value="P:fatty acid beta-oxidation"/>
    <property type="evidence" value="ECO:0007669"/>
    <property type="project" value="UniProtKB-UniPathway"/>
</dbReference>
<keyword evidence="12" id="KW-1185">Reference proteome</keyword>
<dbReference type="InterPro" id="IPR001753">
    <property type="entry name" value="Enoyl-CoA_hydra/iso"/>
</dbReference>
<organism evidence="11 12">
    <name type="scientific">Desulfosporosinus hippei DSM 8344</name>
    <dbReference type="NCBI Taxonomy" id="1121419"/>
    <lineage>
        <taxon>Bacteria</taxon>
        <taxon>Bacillati</taxon>
        <taxon>Bacillota</taxon>
        <taxon>Clostridia</taxon>
        <taxon>Eubacteriales</taxon>
        <taxon>Desulfitobacteriaceae</taxon>
        <taxon>Desulfosporosinus</taxon>
    </lineage>
</organism>
<name>A0A1G8I3J6_9FIRM</name>